<evidence type="ECO:0000256" key="1">
    <source>
        <dbReference type="ARBA" id="ARBA00022801"/>
    </source>
</evidence>
<name>A0A1F5ZAU9_9BACT</name>
<feature type="compositionally biased region" description="Basic residues" evidence="2">
    <location>
        <begin position="1"/>
        <end position="19"/>
    </location>
</feature>
<dbReference type="GO" id="GO:0016787">
    <property type="term" value="F:hydrolase activity"/>
    <property type="evidence" value="ECO:0007669"/>
    <property type="project" value="UniProtKB-KW"/>
</dbReference>
<keyword evidence="1" id="KW-0378">Hydrolase</keyword>
<comment type="caution">
    <text evidence="3">The sequence shown here is derived from an EMBL/GenBank/DDBJ whole genome shotgun (WGS) entry which is preliminary data.</text>
</comment>
<accession>A0A1F5ZAU9</accession>
<dbReference type="NCBIfam" id="TIGR01076">
    <property type="entry name" value="sortase_fam"/>
    <property type="match status" value="1"/>
</dbReference>
<gene>
    <name evidence="3" type="ORF">A2154_03455</name>
</gene>
<dbReference type="SUPFAM" id="SSF63817">
    <property type="entry name" value="Sortase"/>
    <property type="match status" value="1"/>
</dbReference>
<evidence type="ECO:0008006" key="5">
    <source>
        <dbReference type="Google" id="ProtNLM"/>
    </source>
</evidence>
<dbReference type="InterPro" id="IPR005754">
    <property type="entry name" value="Sortase"/>
</dbReference>
<reference evidence="3 4" key="1">
    <citation type="journal article" date="2016" name="Nat. Commun.">
        <title>Thousands of microbial genomes shed light on interconnected biogeochemical processes in an aquifer system.</title>
        <authorList>
            <person name="Anantharaman K."/>
            <person name="Brown C.T."/>
            <person name="Hug L.A."/>
            <person name="Sharon I."/>
            <person name="Castelle C.J."/>
            <person name="Probst A.J."/>
            <person name="Thomas B.C."/>
            <person name="Singh A."/>
            <person name="Wilkins M.J."/>
            <person name="Karaoz U."/>
            <person name="Brodie E.L."/>
            <person name="Williams K.H."/>
            <person name="Hubbard S.S."/>
            <person name="Banfield J.F."/>
        </authorList>
    </citation>
    <scope>NUCLEOTIDE SEQUENCE [LARGE SCALE GENOMIC DNA]</scope>
</reference>
<organism evidence="3 4">
    <name type="scientific">Candidatus Gottesmanbacteria bacterium RBG_16_43_7</name>
    <dbReference type="NCBI Taxonomy" id="1798373"/>
    <lineage>
        <taxon>Bacteria</taxon>
        <taxon>Candidatus Gottesmaniibacteriota</taxon>
    </lineage>
</organism>
<evidence type="ECO:0000313" key="4">
    <source>
        <dbReference type="Proteomes" id="UP000176854"/>
    </source>
</evidence>
<evidence type="ECO:0000256" key="2">
    <source>
        <dbReference type="SAM" id="MobiDB-lite"/>
    </source>
</evidence>
<dbReference type="STRING" id="1798373.A2154_03455"/>
<evidence type="ECO:0000313" key="3">
    <source>
        <dbReference type="EMBL" id="OGG09242.1"/>
    </source>
</evidence>
<dbReference type="AlphaFoldDB" id="A0A1F5ZAU9"/>
<feature type="region of interest" description="Disordered" evidence="2">
    <location>
        <begin position="1"/>
        <end position="22"/>
    </location>
</feature>
<dbReference type="InterPro" id="IPR023365">
    <property type="entry name" value="Sortase_dom-sf"/>
</dbReference>
<dbReference type="Gene3D" id="2.40.260.10">
    <property type="entry name" value="Sortase"/>
    <property type="match status" value="1"/>
</dbReference>
<dbReference type="Pfam" id="PF04203">
    <property type="entry name" value="Sortase"/>
    <property type="match status" value="1"/>
</dbReference>
<dbReference type="Proteomes" id="UP000176854">
    <property type="component" value="Unassembled WGS sequence"/>
</dbReference>
<protein>
    <recommendedName>
        <fullName evidence="5">Sortase</fullName>
    </recommendedName>
</protein>
<sequence length="205" mass="22647">MVYTKKLKKSSKRNNRKKPPVQSAKRLGNYSALFVLAVLMCFGAGYKLFAPRFIRLDIQQKVSQAVSVDSKPVSLYFRAQMRKIPVTTGSIANGKWYIADSSATYLDSSATPGSPGNIVIYGHNKPTVFGILAQLGVGDEITVIARSGSIYRYSVMSTSVVEPEDISVAFPTRREILTLYTCTGLFDTKRLVIVASPIKYQYLSI</sequence>
<dbReference type="EMBL" id="MFJC01000024">
    <property type="protein sequence ID" value="OGG09242.1"/>
    <property type="molecule type" value="Genomic_DNA"/>
</dbReference>
<proteinExistence type="predicted"/>